<evidence type="ECO:0008006" key="4">
    <source>
        <dbReference type="Google" id="ProtNLM"/>
    </source>
</evidence>
<sequence>MLGSLRSRLAAYEDTGDPSGILSDAATEEAALLVDAVREHTASGADGAWDDDALATAGRLHWKRHLTTPPSDTVHHGAAILLFARPYRARRSLVPEVLWSQLAEHPDDTPALDLVSTPAEEIAELAEALLADDPTSAEALIPYLRVAAGMLPARHPGRPPLLSALGLAGSLLARSVPSRGDALDVAVEAAREAAATMADTWPGRAVLLSRLGLFLWERHQRDGREEDLTDSERHNRAAVLACGDDDPARPGCLHNLVLALISRYQLTGDPAVLDEAVENGREAVRSSRPGLPAAPLHATSLAAALRLRFERTGGAEDLAEAEKVLTAALDLAGEDGPYRSLVLTRLGEPAEVDAAPPAPDEPPPDEPPAVESPAVESAPVESPPGRSRVPPRRRWRWWRGR</sequence>
<protein>
    <recommendedName>
        <fullName evidence="4">Tetratricopeptide repeat protein</fullName>
    </recommendedName>
</protein>
<feature type="compositionally biased region" description="Pro residues" evidence="1">
    <location>
        <begin position="356"/>
        <end position="367"/>
    </location>
</feature>
<evidence type="ECO:0000313" key="2">
    <source>
        <dbReference type="EMBL" id="NUW31787.1"/>
    </source>
</evidence>
<dbReference type="Gene3D" id="1.25.40.10">
    <property type="entry name" value="Tetratricopeptide repeat domain"/>
    <property type="match status" value="1"/>
</dbReference>
<evidence type="ECO:0000256" key="1">
    <source>
        <dbReference type="SAM" id="MobiDB-lite"/>
    </source>
</evidence>
<dbReference type="AlphaFoldDB" id="A0A7Y6M243"/>
<accession>A0A7Y6M243</accession>
<dbReference type="InterPro" id="IPR011990">
    <property type="entry name" value="TPR-like_helical_dom_sf"/>
</dbReference>
<keyword evidence="3" id="KW-1185">Reference proteome</keyword>
<comment type="caution">
    <text evidence="2">The sequence shown here is derived from an EMBL/GenBank/DDBJ whole genome shotgun (WGS) entry which is preliminary data.</text>
</comment>
<proteinExistence type="predicted"/>
<feature type="compositionally biased region" description="Low complexity" evidence="1">
    <location>
        <begin position="369"/>
        <end position="388"/>
    </location>
</feature>
<dbReference type="EMBL" id="JABWGN010000004">
    <property type="protein sequence ID" value="NUW31787.1"/>
    <property type="molecule type" value="Genomic_DNA"/>
</dbReference>
<evidence type="ECO:0000313" key="3">
    <source>
        <dbReference type="Proteomes" id="UP000586042"/>
    </source>
</evidence>
<feature type="region of interest" description="Disordered" evidence="1">
    <location>
        <begin position="348"/>
        <end position="401"/>
    </location>
</feature>
<dbReference type="Proteomes" id="UP000586042">
    <property type="component" value="Unassembled WGS sequence"/>
</dbReference>
<name>A0A7Y6M243_9ACTN</name>
<reference evidence="2 3" key="1">
    <citation type="submission" date="2020-06" db="EMBL/GenBank/DDBJ databases">
        <title>Nonomuraea sp. SMC257, a novel actinomycete isolated from soil.</title>
        <authorList>
            <person name="Chanama M."/>
        </authorList>
    </citation>
    <scope>NUCLEOTIDE SEQUENCE [LARGE SCALE GENOMIC DNA]</scope>
    <source>
        <strain evidence="2 3">SMC257</strain>
    </source>
</reference>
<organism evidence="2 3">
    <name type="scientific">Nonomuraea montanisoli</name>
    <dbReference type="NCBI Taxonomy" id="2741721"/>
    <lineage>
        <taxon>Bacteria</taxon>
        <taxon>Bacillati</taxon>
        <taxon>Actinomycetota</taxon>
        <taxon>Actinomycetes</taxon>
        <taxon>Streptosporangiales</taxon>
        <taxon>Streptosporangiaceae</taxon>
        <taxon>Nonomuraea</taxon>
    </lineage>
</organism>
<feature type="compositionally biased region" description="Basic residues" evidence="1">
    <location>
        <begin position="389"/>
        <end position="401"/>
    </location>
</feature>
<gene>
    <name evidence="2" type="ORF">HTZ77_10150</name>
</gene>